<protein>
    <recommendedName>
        <fullName evidence="10">Sensory/regulatory protein RpfC</fullName>
        <ecNumber evidence="2">2.7.13.3</ecNumber>
    </recommendedName>
</protein>
<dbReference type="Pfam" id="PF00989">
    <property type="entry name" value="PAS"/>
    <property type="match status" value="1"/>
</dbReference>
<dbReference type="Gene3D" id="1.10.287.130">
    <property type="match status" value="1"/>
</dbReference>
<keyword evidence="4" id="KW-0808">Transferase</keyword>
<proteinExistence type="predicted"/>
<dbReference type="PROSITE" id="PS50112">
    <property type="entry name" value="PAS"/>
    <property type="match status" value="1"/>
</dbReference>
<evidence type="ECO:0000256" key="1">
    <source>
        <dbReference type="ARBA" id="ARBA00000085"/>
    </source>
</evidence>
<dbReference type="Pfam" id="PF02518">
    <property type="entry name" value="HATPase_c"/>
    <property type="match status" value="1"/>
</dbReference>
<keyword evidence="3" id="KW-0597">Phosphoprotein</keyword>
<dbReference type="FunFam" id="3.30.565.10:FF:000010">
    <property type="entry name" value="Sensor histidine kinase RcsC"/>
    <property type="match status" value="1"/>
</dbReference>
<evidence type="ECO:0000256" key="5">
    <source>
        <dbReference type="ARBA" id="ARBA00022741"/>
    </source>
</evidence>
<name>A0A2W7P9M7_9BACT</name>
<evidence type="ECO:0000313" key="15">
    <source>
        <dbReference type="Proteomes" id="UP000249239"/>
    </source>
</evidence>
<keyword evidence="6" id="KW-0418">Kinase</keyword>
<dbReference type="InterPro" id="IPR036097">
    <property type="entry name" value="HisK_dim/P_sf"/>
</dbReference>
<dbReference type="CDD" id="cd16922">
    <property type="entry name" value="HATPase_EvgS-ArcB-TorS-like"/>
    <property type="match status" value="1"/>
</dbReference>
<dbReference type="Gene3D" id="3.30.450.20">
    <property type="entry name" value="PAS domain"/>
    <property type="match status" value="1"/>
</dbReference>
<feature type="domain" description="Histidine kinase" evidence="12">
    <location>
        <begin position="216"/>
        <end position="433"/>
    </location>
</feature>
<dbReference type="Proteomes" id="UP000249239">
    <property type="component" value="Unassembled WGS sequence"/>
</dbReference>
<dbReference type="FunFam" id="1.10.287.130:FF:000002">
    <property type="entry name" value="Two-component osmosensing histidine kinase"/>
    <property type="match status" value="1"/>
</dbReference>
<keyword evidence="5" id="KW-0547">Nucleotide-binding</keyword>
<dbReference type="GO" id="GO:0006355">
    <property type="term" value="P:regulation of DNA-templated transcription"/>
    <property type="evidence" value="ECO:0007669"/>
    <property type="project" value="InterPro"/>
</dbReference>
<feature type="coiled-coil region" evidence="11">
    <location>
        <begin position="161"/>
        <end position="209"/>
    </location>
</feature>
<evidence type="ECO:0000256" key="11">
    <source>
        <dbReference type="SAM" id="Coils"/>
    </source>
</evidence>
<dbReference type="SMART" id="SM00091">
    <property type="entry name" value="PAS"/>
    <property type="match status" value="1"/>
</dbReference>
<comment type="caution">
    <text evidence="14">The sequence shown here is derived from an EMBL/GenBank/DDBJ whole genome shotgun (WGS) entry which is preliminary data.</text>
</comment>
<sequence>MNDNNWNELRDKIIGLGDQSGRKSYFPELQKKINDLQEREQNLVTLLNSMMDAVFIIDQKGNIMGINNSVLRLFQLSDRDMALSLPFIGYTRDIDAELLHQIIAETIGGMPQILEWPMRSPVDHATFDAEVSMHATIWNHQPAIIVTVRDITFRKNIEKSLKERELALLKQNQQLQQLNAQLAESNRHIAEMNQQLRAAQKKAVESDRLKSAFLANMSHEIRTPMNGIIGFASLLAFTDDDKEATREYVSIINNCSQQLLTIIDDIIDISKIEAGQMTITPEMTHLNRLMHELYAYYRATGKDEITLEMTNTLPDEDCQIFTDPGRLRQILNNLLNNAMKFTEAGSIAFGYRDNNGMIEFFVSDTGIGIPKSQLKRIFKRFRQSDQKNRTHHGGTGLGLAICKALVKLLGGTIEVQSQLGKGSTFTFAIPREHNRKLG</sequence>
<evidence type="ECO:0000256" key="10">
    <source>
        <dbReference type="ARBA" id="ARBA00068150"/>
    </source>
</evidence>
<keyword evidence="11" id="KW-0175">Coiled coil</keyword>
<dbReference type="PROSITE" id="PS50109">
    <property type="entry name" value="HIS_KIN"/>
    <property type="match status" value="1"/>
</dbReference>
<dbReference type="InterPro" id="IPR000014">
    <property type="entry name" value="PAS"/>
</dbReference>
<dbReference type="NCBIfam" id="TIGR00229">
    <property type="entry name" value="sensory_box"/>
    <property type="match status" value="1"/>
</dbReference>
<dbReference type="PANTHER" id="PTHR43711">
    <property type="entry name" value="TWO-COMPONENT HISTIDINE KINASE"/>
    <property type="match status" value="1"/>
</dbReference>
<dbReference type="InterPro" id="IPR050736">
    <property type="entry name" value="Sensor_HK_Regulatory"/>
</dbReference>
<reference evidence="14 15" key="1">
    <citation type="submission" date="2018-06" db="EMBL/GenBank/DDBJ databases">
        <title>Genomic Encyclopedia of Archaeal and Bacterial Type Strains, Phase II (KMG-II): from individual species to whole genera.</title>
        <authorList>
            <person name="Goeker M."/>
        </authorList>
    </citation>
    <scope>NUCLEOTIDE SEQUENCE [LARGE SCALE GENOMIC DNA]</scope>
    <source>
        <strain evidence="14 15">DSM 6779</strain>
    </source>
</reference>
<keyword evidence="8" id="KW-0902">Two-component regulatory system</keyword>
<evidence type="ECO:0000256" key="3">
    <source>
        <dbReference type="ARBA" id="ARBA00022553"/>
    </source>
</evidence>
<dbReference type="EC" id="2.7.13.3" evidence="2"/>
<evidence type="ECO:0000256" key="7">
    <source>
        <dbReference type="ARBA" id="ARBA00022840"/>
    </source>
</evidence>
<dbReference type="SUPFAM" id="SSF55785">
    <property type="entry name" value="PYP-like sensor domain (PAS domain)"/>
    <property type="match status" value="1"/>
</dbReference>
<accession>A0A2W7P9M7</accession>
<dbReference type="InterPro" id="IPR036890">
    <property type="entry name" value="HATPase_C_sf"/>
</dbReference>
<dbReference type="SMART" id="SM00387">
    <property type="entry name" value="HATPase_c"/>
    <property type="match status" value="1"/>
</dbReference>
<dbReference type="OrthoDB" id="9808408at2"/>
<evidence type="ECO:0000256" key="9">
    <source>
        <dbReference type="ARBA" id="ARBA00064003"/>
    </source>
</evidence>
<dbReference type="InterPro" id="IPR003661">
    <property type="entry name" value="HisK_dim/P_dom"/>
</dbReference>
<dbReference type="InterPro" id="IPR004358">
    <property type="entry name" value="Sig_transdc_His_kin-like_C"/>
</dbReference>
<dbReference type="InterPro" id="IPR003594">
    <property type="entry name" value="HATPase_dom"/>
</dbReference>
<dbReference type="SUPFAM" id="SSF55874">
    <property type="entry name" value="ATPase domain of HSP90 chaperone/DNA topoisomerase II/histidine kinase"/>
    <property type="match status" value="1"/>
</dbReference>
<evidence type="ECO:0000256" key="8">
    <source>
        <dbReference type="ARBA" id="ARBA00023012"/>
    </source>
</evidence>
<evidence type="ECO:0000313" key="14">
    <source>
        <dbReference type="EMBL" id="PZX20052.1"/>
    </source>
</evidence>
<dbReference type="RefSeq" id="WP_111444232.1">
    <property type="nucleotide sequence ID" value="NZ_QKZK01000003.1"/>
</dbReference>
<dbReference type="InterPro" id="IPR013767">
    <property type="entry name" value="PAS_fold"/>
</dbReference>
<dbReference type="SUPFAM" id="SSF47384">
    <property type="entry name" value="Homodimeric domain of signal transducing histidine kinase"/>
    <property type="match status" value="1"/>
</dbReference>
<dbReference type="CDD" id="cd00082">
    <property type="entry name" value="HisKA"/>
    <property type="match status" value="1"/>
</dbReference>
<dbReference type="GO" id="GO:0005524">
    <property type="term" value="F:ATP binding"/>
    <property type="evidence" value="ECO:0007669"/>
    <property type="project" value="UniProtKB-KW"/>
</dbReference>
<dbReference type="EMBL" id="QKZK01000003">
    <property type="protein sequence ID" value="PZX20052.1"/>
    <property type="molecule type" value="Genomic_DNA"/>
</dbReference>
<evidence type="ECO:0000256" key="6">
    <source>
        <dbReference type="ARBA" id="ARBA00022777"/>
    </source>
</evidence>
<keyword evidence="7" id="KW-0067">ATP-binding</keyword>
<gene>
    <name evidence="14" type="ORF">LX69_00504</name>
</gene>
<evidence type="ECO:0000259" key="12">
    <source>
        <dbReference type="PROSITE" id="PS50109"/>
    </source>
</evidence>
<comment type="subunit">
    <text evidence="9">At low DSF concentrations, interacts with RpfF.</text>
</comment>
<organism evidence="14 15">
    <name type="scientific">Breznakibacter xylanolyticus</name>
    <dbReference type="NCBI Taxonomy" id="990"/>
    <lineage>
        <taxon>Bacteria</taxon>
        <taxon>Pseudomonadati</taxon>
        <taxon>Bacteroidota</taxon>
        <taxon>Bacteroidia</taxon>
        <taxon>Marinilabiliales</taxon>
        <taxon>Marinilabiliaceae</taxon>
        <taxon>Breznakibacter</taxon>
    </lineage>
</organism>
<keyword evidence="15" id="KW-1185">Reference proteome</keyword>
<evidence type="ECO:0000256" key="4">
    <source>
        <dbReference type="ARBA" id="ARBA00022679"/>
    </source>
</evidence>
<dbReference type="Pfam" id="PF00512">
    <property type="entry name" value="HisKA"/>
    <property type="match status" value="1"/>
</dbReference>
<comment type="catalytic activity">
    <reaction evidence="1">
        <text>ATP + protein L-histidine = ADP + protein N-phospho-L-histidine.</text>
        <dbReference type="EC" id="2.7.13.3"/>
    </reaction>
</comment>
<dbReference type="PRINTS" id="PR00344">
    <property type="entry name" value="BCTRLSENSOR"/>
</dbReference>
<dbReference type="PANTHER" id="PTHR43711:SF26">
    <property type="entry name" value="SENSOR HISTIDINE KINASE RCSC"/>
    <property type="match status" value="1"/>
</dbReference>
<evidence type="ECO:0000259" key="13">
    <source>
        <dbReference type="PROSITE" id="PS50112"/>
    </source>
</evidence>
<dbReference type="SMART" id="SM00388">
    <property type="entry name" value="HisKA"/>
    <property type="match status" value="1"/>
</dbReference>
<dbReference type="AlphaFoldDB" id="A0A2W7P9M7"/>
<dbReference type="GO" id="GO:0000155">
    <property type="term" value="F:phosphorelay sensor kinase activity"/>
    <property type="evidence" value="ECO:0007669"/>
    <property type="project" value="InterPro"/>
</dbReference>
<dbReference type="CDD" id="cd00130">
    <property type="entry name" value="PAS"/>
    <property type="match status" value="1"/>
</dbReference>
<dbReference type="InterPro" id="IPR035965">
    <property type="entry name" value="PAS-like_dom_sf"/>
</dbReference>
<dbReference type="Gene3D" id="3.30.565.10">
    <property type="entry name" value="Histidine kinase-like ATPase, C-terminal domain"/>
    <property type="match status" value="1"/>
</dbReference>
<evidence type="ECO:0000256" key="2">
    <source>
        <dbReference type="ARBA" id="ARBA00012438"/>
    </source>
</evidence>
<dbReference type="InterPro" id="IPR005467">
    <property type="entry name" value="His_kinase_dom"/>
</dbReference>
<feature type="domain" description="PAS" evidence="13">
    <location>
        <begin position="39"/>
        <end position="81"/>
    </location>
</feature>